<comment type="subcellular location">
    <subcellularLocation>
        <location evidence="1">Membrane</location>
        <topology evidence="1">Multi-pass membrane protein</topology>
    </subcellularLocation>
</comment>
<reference evidence="5" key="1">
    <citation type="submission" date="2020-04" db="EMBL/GenBank/DDBJ databases">
        <authorList>
            <person name="Alioto T."/>
            <person name="Alioto T."/>
            <person name="Gomez Garrido J."/>
        </authorList>
    </citation>
    <scope>NUCLEOTIDE SEQUENCE</scope>
    <source>
        <strain evidence="5">A484AB</strain>
    </source>
</reference>
<name>A0A7D9K9X5_PARCT</name>
<dbReference type="EMBL" id="CACRXK020030687">
    <property type="protein sequence ID" value="CAB4042722.1"/>
    <property type="molecule type" value="Genomic_DNA"/>
</dbReference>
<sequence length="107" mass="11538">MERLSRNRGFNLETLTDFSRLDVPTKKHLKNVYSALAMSMFVAAGGGAVHMYTQFLKGGLLSGLAGIGLLLLLAFTPHDGKNQTKRIGFLMGFAFCTGLGLGPIMES</sequence>
<evidence type="ECO:0000256" key="3">
    <source>
        <dbReference type="ARBA" id="ARBA00022989"/>
    </source>
</evidence>
<dbReference type="Pfam" id="PF01027">
    <property type="entry name" value="Bax1-I"/>
    <property type="match status" value="1"/>
</dbReference>
<keyword evidence="3" id="KW-1133">Transmembrane helix</keyword>
<evidence type="ECO:0000313" key="6">
    <source>
        <dbReference type="Proteomes" id="UP001152795"/>
    </source>
</evidence>
<keyword evidence="4" id="KW-0472">Membrane</keyword>
<accession>A0A7D9K9X5</accession>
<evidence type="ECO:0000313" key="5">
    <source>
        <dbReference type="EMBL" id="CAB4042722.1"/>
    </source>
</evidence>
<proteinExistence type="predicted"/>
<organism evidence="5 6">
    <name type="scientific">Paramuricea clavata</name>
    <name type="common">Red gorgonian</name>
    <name type="synonym">Violescent sea-whip</name>
    <dbReference type="NCBI Taxonomy" id="317549"/>
    <lineage>
        <taxon>Eukaryota</taxon>
        <taxon>Metazoa</taxon>
        <taxon>Cnidaria</taxon>
        <taxon>Anthozoa</taxon>
        <taxon>Octocorallia</taxon>
        <taxon>Malacalcyonacea</taxon>
        <taxon>Plexauridae</taxon>
        <taxon>Paramuricea</taxon>
    </lineage>
</organism>
<evidence type="ECO:0000256" key="4">
    <source>
        <dbReference type="ARBA" id="ARBA00023136"/>
    </source>
</evidence>
<dbReference type="OrthoDB" id="1277691at2759"/>
<gene>
    <name evidence="5" type="ORF">PACLA_8A057162</name>
</gene>
<dbReference type="InterPro" id="IPR006214">
    <property type="entry name" value="Bax_inhibitor_1-related"/>
</dbReference>
<keyword evidence="6" id="KW-1185">Reference proteome</keyword>
<evidence type="ECO:0000256" key="2">
    <source>
        <dbReference type="ARBA" id="ARBA00022692"/>
    </source>
</evidence>
<dbReference type="GO" id="GO:0016020">
    <property type="term" value="C:membrane"/>
    <property type="evidence" value="ECO:0007669"/>
    <property type="project" value="UniProtKB-SubCell"/>
</dbReference>
<keyword evidence="2" id="KW-0812">Transmembrane</keyword>
<protein>
    <submittedName>
        <fullName evidence="5">Probable Bax inhibitor 1</fullName>
    </submittedName>
</protein>
<dbReference type="Proteomes" id="UP001152795">
    <property type="component" value="Unassembled WGS sequence"/>
</dbReference>
<dbReference type="AlphaFoldDB" id="A0A7D9K9X5"/>
<evidence type="ECO:0000256" key="1">
    <source>
        <dbReference type="ARBA" id="ARBA00004141"/>
    </source>
</evidence>
<feature type="non-terminal residue" evidence="5">
    <location>
        <position position="107"/>
    </location>
</feature>
<comment type="caution">
    <text evidence="5">The sequence shown here is derived from an EMBL/GenBank/DDBJ whole genome shotgun (WGS) entry which is preliminary data.</text>
</comment>